<proteinExistence type="inferred from homology"/>
<evidence type="ECO:0000256" key="1">
    <source>
        <dbReference type="ARBA" id="ARBA00005196"/>
    </source>
</evidence>
<keyword evidence="6 8" id="KW-0413">Isomerase</keyword>
<feature type="binding site" evidence="8">
    <location>
        <begin position="177"/>
        <end position="178"/>
    </location>
    <ligand>
        <name>substrate</name>
    </ligand>
</feature>
<evidence type="ECO:0000256" key="7">
    <source>
        <dbReference type="ARBA" id="ARBA00051712"/>
    </source>
</evidence>
<comment type="catalytic activity">
    <reaction evidence="7 8">
        <text>(2S,6S)-2,6-diaminopimelate = meso-2,6-diaminopimelate</text>
        <dbReference type="Rhea" id="RHEA:15393"/>
        <dbReference type="ChEBI" id="CHEBI:57609"/>
        <dbReference type="ChEBI" id="CHEBI:57791"/>
        <dbReference type="EC" id="5.1.1.7"/>
    </reaction>
</comment>
<comment type="caution">
    <text evidence="10">The sequence shown here is derived from an EMBL/GenBank/DDBJ whole genome shotgun (WGS) entry which is preliminary data.</text>
</comment>
<feature type="binding site" evidence="8">
    <location>
        <begin position="70"/>
        <end position="71"/>
    </location>
    <ligand>
        <name>substrate</name>
    </ligand>
</feature>
<dbReference type="Gene3D" id="3.10.310.10">
    <property type="entry name" value="Diaminopimelate Epimerase, Chain A, domain 1"/>
    <property type="match status" value="2"/>
</dbReference>
<evidence type="ECO:0000256" key="2">
    <source>
        <dbReference type="ARBA" id="ARBA00010219"/>
    </source>
</evidence>
<dbReference type="Pfam" id="PF01678">
    <property type="entry name" value="DAP_epimerase"/>
    <property type="match status" value="1"/>
</dbReference>
<dbReference type="Proteomes" id="UP000703590">
    <property type="component" value="Unassembled WGS sequence"/>
</dbReference>
<evidence type="ECO:0000256" key="8">
    <source>
        <dbReference type="HAMAP-Rule" id="MF_00197"/>
    </source>
</evidence>
<accession>A0ABS2WQU5</accession>
<comment type="subcellular location">
    <subcellularLocation>
        <location evidence="8">Cytoplasm</location>
    </subcellularLocation>
</comment>
<dbReference type="EMBL" id="JAFHKK010000007">
    <property type="protein sequence ID" value="MBN2964051.1"/>
    <property type="molecule type" value="Genomic_DNA"/>
</dbReference>
<protein>
    <recommendedName>
        <fullName evidence="3 8">Diaminopimelate epimerase</fullName>
        <shortName evidence="8">DAP epimerase</shortName>
        <ecNumber evidence="3 8">5.1.1.7</ecNumber>
    </recommendedName>
    <alternativeName>
        <fullName evidence="8">PLP-independent amino acid racemase</fullName>
    </alternativeName>
</protein>
<dbReference type="GO" id="GO:0008837">
    <property type="term" value="F:diaminopimelate epimerase activity"/>
    <property type="evidence" value="ECO:0007669"/>
    <property type="project" value="UniProtKB-EC"/>
</dbReference>
<dbReference type="PROSITE" id="PS01326">
    <property type="entry name" value="DAP_EPIMERASE"/>
    <property type="match status" value="1"/>
</dbReference>
<feature type="binding site" evidence="8">
    <location>
        <position position="11"/>
    </location>
    <ligand>
        <name>substrate</name>
    </ligand>
</feature>
<feature type="binding site" evidence="8">
    <location>
        <position position="60"/>
    </location>
    <ligand>
        <name>substrate</name>
    </ligand>
</feature>
<dbReference type="EC" id="5.1.1.7" evidence="3 8"/>
<feature type="active site" evidence="9">
    <location>
        <position position="69"/>
    </location>
</feature>
<evidence type="ECO:0000256" key="6">
    <source>
        <dbReference type="ARBA" id="ARBA00023235"/>
    </source>
</evidence>
<dbReference type="InterPro" id="IPR001653">
    <property type="entry name" value="DAP_epimerase_DapF"/>
</dbReference>
<feature type="active site" description="Proton acceptor" evidence="8">
    <location>
        <position position="187"/>
    </location>
</feature>
<comment type="pathway">
    <text evidence="1 8">Amino-acid biosynthesis; L-lysine biosynthesis via DAP pathway; DL-2,6-diaminopimelate from LL-2,6-diaminopimelate: step 1/1.</text>
</comment>
<evidence type="ECO:0000256" key="9">
    <source>
        <dbReference type="PROSITE-ProRule" id="PRU10125"/>
    </source>
</evidence>
<organism evidence="10 11">
    <name type="scientific">Sulfurospirillum tamanense</name>
    <dbReference type="NCBI Taxonomy" id="2813362"/>
    <lineage>
        <taxon>Bacteria</taxon>
        <taxon>Pseudomonadati</taxon>
        <taxon>Campylobacterota</taxon>
        <taxon>Epsilonproteobacteria</taxon>
        <taxon>Campylobacterales</taxon>
        <taxon>Sulfurospirillaceae</taxon>
        <taxon>Sulfurospirillum</taxon>
    </lineage>
</organism>
<dbReference type="HAMAP" id="MF_00197">
    <property type="entry name" value="DAP_epimerase"/>
    <property type="match status" value="1"/>
</dbReference>
<keyword evidence="11" id="KW-1185">Reference proteome</keyword>
<feature type="binding site" evidence="8">
    <location>
        <position position="161"/>
    </location>
    <ligand>
        <name>substrate</name>
    </ligand>
</feature>
<reference evidence="10" key="2">
    <citation type="submission" date="2021-02" db="EMBL/GenBank/DDBJ databases">
        <authorList>
            <person name="Merkel A.Y."/>
        </authorList>
    </citation>
    <scope>NUCLEOTIDE SEQUENCE</scope>
    <source>
        <strain evidence="10">T05b</strain>
    </source>
</reference>
<dbReference type="InterPro" id="IPR018510">
    <property type="entry name" value="DAP_epimerase_AS"/>
</dbReference>
<evidence type="ECO:0000313" key="11">
    <source>
        <dbReference type="Proteomes" id="UP000703590"/>
    </source>
</evidence>
<dbReference type="PANTHER" id="PTHR31689">
    <property type="entry name" value="DIAMINOPIMELATE EPIMERASE, CHLOROPLASTIC"/>
    <property type="match status" value="1"/>
</dbReference>
<feature type="site" description="Could be important to modulate the pK values of the two catalytic cysteine residues" evidence="8">
    <location>
        <position position="177"/>
    </location>
</feature>
<dbReference type="SUPFAM" id="SSF54506">
    <property type="entry name" value="Diaminopimelate epimerase-like"/>
    <property type="match status" value="2"/>
</dbReference>
<dbReference type="NCBIfam" id="TIGR00652">
    <property type="entry name" value="DapF"/>
    <property type="match status" value="1"/>
</dbReference>
<comment type="similarity">
    <text evidence="2 8">Belongs to the diaminopimelate epimerase family.</text>
</comment>
<comment type="caution">
    <text evidence="8">Lacks conserved residue(s) required for the propagation of feature annotation.</text>
</comment>
<dbReference type="PANTHER" id="PTHR31689:SF0">
    <property type="entry name" value="DIAMINOPIMELATE EPIMERASE"/>
    <property type="match status" value="1"/>
</dbReference>
<keyword evidence="8" id="KW-0963">Cytoplasm</keyword>
<evidence type="ECO:0000256" key="5">
    <source>
        <dbReference type="ARBA" id="ARBA00023154"/>
    </source>
</evidence>
<keyword evidence="4 8" id="KW-0028">Amino-acid biosynthesis</keyword>
<comment type="function">
    <text evidence="8">Catalyzes the stereoinversion of LL-2,6-diaminopimelate (L,L-DAP) to meso-diaminopimelate (meso-DAP), a precursor of L-lysine and an essential component of the bacterial peptidoglycan.</text>
</comment>
<keyword evidence="5 8" id="KW-0457">Lysine biosynthesis</keyword>
<evidence type="ECO:0000256" key="4">
    <source>
        <dbReference type="ARBA" id="ARBA00022605"/>
    </source>
</evidence>
<feature type="site" description="Could be important to modulate the pK values of the two catalytic cysteine residues" evidence="8">
    <location>
        <position position="138"/>
    </location>
</feature>
<evidence type="ECO:0000256" key="3">
    <source>
        <dbReference type="ARBA" id="ARBA00013080"/>
    </source>
</evidence>
<feature type="binding site" evidence="8">
    <location>
        <begin position="188"/>
        <end position="189"/>
    </location>
    <ligand>
        <name>substrate</name>
    </ligand>
</feature>
<reference evidence="10" key="1">
    <citation type="submission" date="2021-02" db="EMBL/GenBank/DDBJ databases">
        <title>Sulfurospirillum tamanensis sp. nov.</title>
        <authorList>
            <person name="Frolova A."/>
            <person name="Merkel A."/>
            <person name="Slobodkin A."/>
        </authorList>
    </citation>
    <scope>NUCLEOTIDE SEQUENCE</scope>
    <source>
        <strain evidence="10">T05b</strain>
    </source>
</reference>
<evidence type="ECO:0000313" key="10">
    <source>
        <dbReference type="EMBL" id="MBN2964051.1"/>
    </source>
</evidence>
<dbReference type="RefSeq" id="WP_205458602.1">
    <property type="nucleotide sequence ID" value="NZ_JAFHKK010000007.1"/>
</dbReference>
<feature type="active site" description="Proton donor" evidence="8">
    <location>
        <position position="69"/>
    </location>
</feature>
<gene>
    <name evidence="8" type="primary">dapF</name>
    <name evidence="10" type="ORF">JWV37_04585</name>
</gene>
<sequence>MYLDKYSASGNDFVIFHGFKSADRSALAKRLCHRQEGIGADGLIVLLPHESCDFMWEFYNSDGSTASMCGNGSRACAHYALTHGLASATMRFMTAAGEIISRVEGDEVESQLTAAKELLAPFEEAGARWHFFDTGVPHLVTFDLPYEPVLARTMREKYNANVNFCLYDDALHVRTYERGVEAETGACGTGMVASFLSVFTYLGGPEVLAVFPTSQEKLQVRIDASGKLFLKGAVRRVFSVDIDMRIKQ</sequence>
<name>A0ABS2WQU5_9BACT</name>
<comment type="subunit">
    <text evidence="8">Homodimer.</text>
</comment>